<evidence type="ECO:0000313" key="2">
    <source>
        <dbReference type="Proteomes" id="UP000224902"/>
    </source>
</evidence>
<reference evidence="2" key="1">
    <citation type="submission" date="2016-08" db="EMBL/GenBank/DDBJ databases">
        <authorList>
            <person name="Seilhamer J.J."/>
        </authorList>
    </citation>
    <scope>NUCLEOTIDE SEQUENCE [LARGE SCALE GENOMIC DNA]</scope>
</reference>
<dbReference type="EMBL" id="KX774321">
    <property type="protein sequence ID" value="AOZ63805.1"/>
    <property type="molecule type" value="Genomic_DNA"/>
</dbReference>
<keyword evidence="2" id="KW-1185">Reference proteome</keyword>
<organism evidence="1 2">
    <name type="scientific">Rhodococcus phage Weasels2</name>
    <dbReference type="NCBI Taxonomy" id="1897437"/>
    <lineage>
        <taxon>Viruses</taxon>
        <taxon>Duplodnaviria</taxon>
        <taxon>Heunggongvirae</taxon>
        <taxon>Uroviricota</taxon>
        <taxon>Caudoviricetes</taxon>
        <taxon>Weaselvirus</taxon>
        <taxon>Weaselvirus weasel</taxon>
    </lineage>
</organism>
<evidence type="ECO:0000313" key="1">
    <source>
        <dbReference type="EMBL" id="AOZ63805.1"/>
    </source>
</evidence>
<gene>
    <name evidence="1" type="ORF">SEA_WEASELS2_227</name>
</gene>
<accession>A0A1I9SAJ9</accession>
<name>A0A1I9SAJ9_9CAUD</name>
<sequence length="83" mass="9447">MPWTFRKAGGHRCNTREAVEDLYAGLAYIGDQWSCEECGLVWLVMEVIPQGHEVICIDRPNNRSYLVNSKVKNSFISEGTINE</sequence>
<dbReference type="Proteomes" id="UP000224902">
    <property type="component" value="Segment"/>
</dbReference>
<protein>
    <submittedName>
        <fullName evidence="1">Uncharacterized protein</fullName>
    </submittedName>
</protein>
<proteinExistence type="predicted"/>